<feature type="compositionally biased region" description="Basic and acidic residues" evidence="1">
    <location>
        <begin position="20"/>
        <end position="31"/>
    </location>
</feature>
<protein>
    <recommendedName>
        <fullName evidence="2">Large polyvalent protein-associated domain-containing protein</fullName>
    </recommendedName>
</protein>
<dbReference type="InterPro" id="IPR040677">
    <property type="entry name" value="LPD7"/>
</dbReference>
<evidence type="ECO:0000256" key="1">
    <source>
        <dbReference type="SAM" id="MobiDB-lite"/>
    </source>
</evidence>
<dbReference type="RefSeq" id="WP_207826967.1">
    <property type="nucleotide sequence ID" value="NZ_CP062006.1"/>
</dbReference>
<organism evidence="3 4">
    <name type="scientific">Brevundimonas pondensis</name>
    <dbReference type="NCBI Taxonomy" id="2774189"/>
    <lineage>
        <taxon>Bacteria</taxon>
        <taxon>Pseudomonadati</taxon>
        <taxon>Pseudomonadota</taxon>
        <taxon>Alphaproteobacteria</taxon>
        <taxon>Caulobacterales</taxon>
        <taxon>Caulobacteraceae</taxon>
        <taxon>Brevundimonas</taxon>
    </lineage>
</organism>
<dbReference type="EMBL" id="CP062006">
    <property type="protein sequence ID" value="QTC89200.1"/>
    <property type="molecule type" value="Genomic_DNA"/>
</dbReference>
<accession>A0ABX7SQL9</accession>
<name>A0ABX7SQL9_9CAUL</name>
<feature type="region of interest" description="Disordered" evidence="1">
    <location>
        <begin position="1"/>
        <end position="37"/>
    </location>
</feature>
<evidence type="ECO:0000313" key="3">
    <source>
        <dbReference type="EMBL" id="QTC89200.1"/>
    </source>
</evidence>
<dbReference type="Pfam" id="PF18821">
    <property type="entry name" value="LPD7"/>
    <property type="match status" value="1"/>
</dbReference>
<keyword evidence="4" id="KW-1185">Reference proteome</keyword>
<dbReference type="Proteomes" id="UP000663942">
    <property type="component" value="Chromosome"/>
</dbReference>
<feature type="domain" description="Large polyvalent protein-associated" evidence="2">
    <location>
        <begin position="55"/>
        <end position="137"/>
    </location>
</feature>
<sequence length="197" mass="22374">MTGPQQARQLADDASANRIGPERARVGEAKARSTVKGDVPQPILDRYLIERDLRGRAERFYRDHRTPDPAFTDTGRRLSAGQAYPDTIADMLKVARHRGWTRLKVEGDEAFRREVWIQARAQGLDVSGYRPRDRDRQAAGLPPDRGTRLMRAAAVVRALIPDIDAQRRLIDHAARLAGLREQVLRRDPPPRASDRFR</sequence>
<gene>
    <name evidence="3" type="ORF">IFE19_07700</name>
</gene>
<evidence type="ECO:0000313" key="4">
    <source>
        <dbReference type="Proteomes" id="UP000663942"/>
    </source>
</evidence>
<reference evidence="3 4" key="1">
    <citation type="submission" date="2020-09" db="EMBL/GenBank/DDBJ databases">
        <title>Brevundimonas sp. LVF1 isolated from an oligotrophic pond in Goettingen, Germany.</title>
        <authorList>
            <person name="Friedrich I."/>
            <person name="Klassen A."/>
            <person name="Neubauer H."/>
            <person name="Schneider D."/>
            <person name="Hertel R."/>
            <person name="Daniel R."/>
        </authorList>
    </citation>
    <scope>NUCLEOTIDE SEQUENCE [LARGE SCALE GENOMIC DNA]</scope>
    <source>
        <strain evidence="3 4">LVF1</strain>
    </source>
</reference>
<evidence type="ECO:0000259" key="2">
    <source>
        <dbReference type="Pfam" id="PF18821"/>
    </source>
</evidence>
<proteinExistence type="predicted"/>